<keyword evidence="7" id="KW-1015">Disulfide bond</keyword>
<evidence type="ECO:0000313" key="10">
    <source>
        <dbReference type="EMBL" id="KAH9374041.1"/>
    </source>
</evidence>
<dbReference type="InterPro" id="IPR036259">
    <property type="entry name" value="MFS_trans_sf"/>
</dbReference>
<keyword evidence="4 8" id="KW-0812">Transmembrane</keyword>
<evidence type="ECO:0000256" key="5">
    <source>
        <dbReference type="ARBA" id="ARBA00022989"/>
    </source>
</evidence>
<dbReference type="GO" id="GO:0016323">
    <property type="term" value="C:basolateral plasma membrane"/>
    <property type="evidence" value="ECO:0007669"/>
    <property type="project" value="TreeGrafter"/>
</dbReference>
<dbReference type="GO" id="GO:0015347">
    <property type="term" value="F:sodium-independent organic anion transmembrane transporter activity"/>
    <property type="evidence" value="ECO:0007669"/>
    <property type="project" value="TreeGrafter"/>
</dbReference>
<evidence type="ECO:0000256" key="4">
    <source>
        <dbReference type="ARBA" id="ARBA00022692"/>
    </source>
</evidence>
<dbReference type="SUPFAM" id="SSF100895">
    <property type="entry name" value="Kazal-type serine protease inhibitors"/>
    <property type="match status" value="1"/>
</dbReference>
<comment type="caution">
    <text evidence="10">The sequence shown here is derived from an EMBL/GenBank/DDBJ whole genome shotgun (WGS) entry which is preliminary data.</text>
</comment>
<keyword evidence="11" id="KW-1185">Reference proteome</keyword>
<dbReference type="AlphaFoldDB" id="A0A9J6GGY1"/>
<dbReference type="OrthoDB" id="5062115at2759"/>
<gene>
    <name evidence="10" type="ORF">HPB48_005310</name>
</gene>
<dbReference type="PANTHER" id="PTHR11388">
    <property type="entry name" value="ORGANIC ANION TRANSPORTER"/>
    <property type="match status" value="1"/>
</dbReference>
<organism evidence="10 11">
    <name type="scientific">Haemaphysalis longicornis</name>
    <name type="common">Bush tick</name>
    <dbReference type="NCBI Taxonomy" id="44386"/>
    <lineage>
        <taxon>Eukaryota</taxon>
        <taxon>Metazoa</taxon>
        <taxon>Ecdysozoa</taxon>
        <taxon>Arthropoda</taxon>
        <taxon>Chelicerata</taxon>
        <taxon>Arachnida</taxon>
        <taxon>Acari</taxon>
        <taxon>Parasitiformes</taxon>
        <taxon>Ixodida</taxon>
        <taxon>Ixodoidea</taxon>
        <taxon>Ixodidae</taxon>
        <taxon>Haemaphysalinae</taxon>
        <taxon>Haemaphysalis</taxon>
    </lineage>
</organism>
<proteinExistence type="inferred from homology"/>
<keyword evidence="5 8" id="KW-1133">Transmembrane helix</keyword>
<evidence type="ECO:0000256" key="6">
    <source>
        <dbReference type="ARBA" id="ARBA00023136"/>
    </source>
</evidence>
<sequence length="285" mass="30991">MSCSFSCSAYEQCQMVRRLHGSFKGDDVQYGQYVSDIPKAVLSLLKNVTFVLLILSSATEAMIGTAVMAFSVKFFEAEFALTPSATAATLGSILIPAGVGGTLLGGALTTKLDMKVRSMLKMCYAIGIVPWLCMWTFVLYCPTAQLFQGDARSSKCDRVTRTGERKPRPRTAGRTINFIGKCNENCQCRTDLFDPICSVDNVTYMSPCYAGCAASSIPAPLILGSVIDSSCLVWQEVCLERGACIFYNNEQLAHSMLLFLVPAKTASIALCYAANATLRERYANL</sequence>
<dbReference type="InterPro" id="IPR002350">
    <property type="entry name" value="Kazal_dom"/>
</dbReference>
<name>A0A9J6GGY1_HAELO</name>
<evidence type="ECO:0000313" key="11">
    <source>
        <dbReference type="Proteomes" id="UP000821853"/>
    </source>
</evidence>
<accession>A0A9J6GGY1</accession>
<reference evidence="10 11" key="1">
    <citation type="journal article" date="2020" name="Cell">
        <title>Large-Scale Comparative Analyses of Tick Genomes Elucidate Their Genetic Diversity and Vector Capacities.</title>
        <authorList>
            <consortium name="Tick Genome and Microbiome Consortium (TIGMIC)"/>
            <person name="Jia N."/>
            <person name="Wang J."/>
            <person name="Shi W."/>
            <person name="Du L."/>
            <person name="Sun Y."/>
            <person name="Zhan W."/>
            <person name="Jiang J.F."/>
            <person name="Wang Q."/>
            <person name="Zhang B."/>
            <person name="Ji P."/>
            <person name="Bell-Sakyi L."/>
            <person name="Cui X.M."/>
            <person name="Yuan T.T."/>
            <person name="Jiang B.G."/>
            <person name="Yang W.F."/>
            <person name="Lam T.T."/>
            <person name="Chang Q.C."/>
            <person name="Ding S.J."/>
            <person name="Wang X.J."/>
            <person name="Zhu J.G."/>
            <person name="Ruan X.D."/>
            <person name="Zhao L."/>
            <person name="Wei J.T."/>
            <person name="Ye R.Z."/>
            <person name="Que T.C."/>
            <person name="Du C.H."/>
            <person name="Zhou Y.H."/>
            <person name="Cheng J.X."/>
            <person name="Dai P.F."/>
            <person name="Guo W.B."/>
            <person name="Han X.H."/>
            <person name="Huang E.J."/>
            <person name="Li L.F."/>
            <person name="Wei W."/>
            <person name="Gao Y.C."/>
            <person name="Liu J.Z."/>
            <person name="Shao H.Z."/>
            <person name="Wang X."/>
            <person name="Wang C.C."/>
            <person name="Yang T.C."/>
            <person name="Huo Q.B."/>
            <person name="Li W."/>
            <person name="Chen H.Y."/>
            <person name="Chen S.E."/>
            <person name="Zhou L.G."/>
            <person name="Ni X.B."/>
            <person name="Tian J.H."/>
            <person name="Sheng Y."/>
            <person name="Liu T."/>
            <person name="Pan Y.S."/>
            <person name="Xia L.Y."/>
            <person name="Li J."/>
            <person name="Zhao F."/>
            <person name="Cao W.C."/>
        </authorList>
    </citation>
    <scope>NUCLEOTIDE SEQUENCE [LARGE SCALE GENOMIC DNA]</scope>
    <source>
        <strain evidence="10">HaeL-2018</strain>
    </source>
</reference>
<dbReference type="InterPro" id="IPR004156">
    <property type="entry name" value="OATP"/>
</dbReference>
<dbReference type="InterPro" id="IPR036058">
    <property type="entry name" value="Kazal_dom_sf"/>
</dbReference>
<keyword evidence="6 8" id="KW-0472">Membrane</keyword>
<dbReference type="SUPFAM" id="SSF103473">
    <property type="entry name" value="MFS general substrate transporter"/>
    <property type="match status" value="1"/>
</dbReference>
<feature type="transmembrane region" description="Helical" evidence="8">
    <location>
        <begin position="90"/>
        <end position="110"/>
    </location>
</feature>
<keyword evidence="3" id="KW-1003">Cell membrane</keyword>
<evidence type="ECO:0000256" key="8">
    <source>
        <dbReference type="SAM" id="Phobius"/>
    </source>
</evidence>
<dbReference type="Proteomes" id="UP000821853">
    <property type="component" value="Chromosome 4"/>
</dbReference>
<feature type="transmembrane region" description="Helical" evidence="8">
    <location>
        <begin position="122"/>
        <end position="140"/>
    </location>
</feature>
<evidence type="ECO:0000256" key="7">
    <source>
        <dbReference type="ARBA" id="ARBA00023157"/>
    </source>
</evidence>
<dbReference type="EMBL" id="JABSTR010000006">
    <property type="protein sequence ID" value="KAH9374041.1"/>
    <property type="molecule type" value="Genomic_DNA"/>
</dbReference>
<evidence type="ECO:0000256" key="1">
    <source>
        <dbReference type="ARBA" id="ARBA00004651"/>
    </source>
</evidence>
<feature type="transmembrane region" description="Helical" evidence="8">
    <location>
        <begin position="48"/>
        <end position="70"/>
    </location>
</feature>
<evidence type="ECO:0000256" key="2">
    <source>
        <dbReference type="ARBA" id="ARBA00009657"/>
    </source>
</evidence>
<dbReference type="GO" id="GO:0043252">
    <property type="term" value="P:sodium-independent organic anion transport"/>
    <property type="evidence" value="ECO:0007669"/>
    <property type="project" value="TreeGrafter"/>
</dbReference>
<evidence type="ECO:0000259" key="9">
    <source>
        <dbReference type="PROSITE" id="PS51465"/>
    </source>
</evidence>
<evidence type="ECO:0000256" key="3">
    <source>
        <dbReference type="ARBA" id="ARBA00022475"/>
    </source>
</evidence>
<comment type="similarity">
    <text evidence="2">Belongs to the organo anion transporter (TC 2.A.60) family.</text>
</comment>
<dbReference type="PROSITE" id="PS51465">
    <property type="entry name" value="KAZAL_2"/>
    <property type="match status" value="1"/>
</dbReference>
<dbReference type="PANTHER" id="PTHR11388:SF100">
    <property type="entry name" value="SOLUTE CARRIER ORGANIC ANION TRANSPORTER FAMILY MEMBER 4A1"/>
    <property type="match status" value="1"/>
</dbReference>
<dbReference type="VEuPathDB" id="VectorBase:HLOH_061326"/>
<dbReference type="Pfam" id="PF03137">
    <property type="entry name" value="OATP"/>
    <property type="match status" value="2"/>
</dbReference>
<feature type="domain" description="Kazal-like" evidence="9">
    <location>
        <begin position="176"/>
        <end position="233"/>
    </location>
</feature>
<comment type="subcellular location">
    <subcellularLocation>
        <location evidence="1">Cell membrane</location>
        <topology evidence="1">Multi-pass membrane protein</topology>
    </subcellularLocation>
</comment>
<protein>
    <recommendedName>
        <fullName evidence="9">Kazal-like domain-containing protein</fullName>
    </recommendedName>
</protein>